<dbReference type="InterPro" id="IPR054190">
    <property type="entry name" value="DUF6895"/>
</dbReference>
<sequence>MTGTTDAETLTGVRDCLSGLAEGCMRWLGRNMPYFDPFSPSSPLPENRRVKAALELAIFCHRWEKLKPDDELFHEATALLRAIFLRPEFVELMDTHGDVHAGSQRIVYVALAPRSDLREAVLARLTEDGYLSPQGKSAYAQLETRYYADKANLEHTLESYRDLAAKSLLGTPPAPPVSTGTAYALTHTAFFLGDYGHRDMGLPADVRERAERAVCSMLDSSADEDLWDLTSELLITLASLGGDVLATPSGRAGIRCLARAQRADGAIPGRSAASGVPLSLPPGRFFRRCYHTTLVTALMTLAVR</sequence>
<dbReference type="OrthoDB" id="3685015at2"/>
<dbReference type="RefSeq" id="WP_093603838.1">
    <property type="nucleotide sequence ID" value="NZ_FOYL01000012.1"/>
</dbReference>
<gene>
    <name evidence="2" type="ORF">SAMN04488564_112236</name>
</gene>
<evidence type="ECO:0000259" key="1">
    <source>
        <dbReference type="Pfam" id="PF21836"/>
    </source>
</evidence>
<dbReference type="Proteomes" id="UP000198583">
    <property type="component" value="Unassembled WGS sequence"/>
</dbReference>
<keyword evidence="3" id="KW-1185">Reference proteome</keyword>
<protein>
    <recommendedName>
        <fullName evidence="1">DUF6895 domain-containing protein</fullName>
    </recommendedName>
</protein>
<reference evidence="3" key="1">
    <citation type="submission" date="2016-10" db="EMBL/GenBank/DDBJ databases">
        <authorList>
            <person name="Varghese N."/>
            <person name="Submissions S."/>
        </authorList>
    </citation>
    <scope>NUCLEOTIDE SEQUENCE [LARGE SCALE GENOMIC DNA]</scope>
    <source>
        <strain evidence="3">DSM 44232</strain>
    </source>
</reference>
<dbReference type="EMBL" id="FOYL01000012">
    <property type="protein sequence ID" value="SFR28125.1"/>
    <property type="molecule type" value="Genomic_DNA"/>
</dbReference>
<organism evidence="2 3">
    <name type="scientific">Lentzea waywayandensis</name>
    <dbReference type="NCBI Taxonomy" id="84724"/>
    <lineage>
        <taxon>Bacteria</taxon>
        <taxon>Bacillati</taxon>
        <taxon>Actinomycetota</taxon>
        <taxon>Actinomycetes</taxon>
        <taxon>Pseudonocardiales</taxon>
        <taxon>Pseudonocardiaceae</taxon>
        <taxon>Lentzea</taxon>
    </lineage>
</organism>
<dbReference type="STRING" id="84724.SAMN04488564_112236"/>
<evidence type="ECO:0000313" key="3">
    <source>
        <dbReference type="Proteomes" id="UP000198583"/>
    </source>
</evidence>
<accession>A0A1I6FDS4</accession>
<name>A0A1I6FDS4_9PSEU</name>
<feature type="domain" description="DUF6895" evidence="1">
    <location>
        <begin position="23"/>
        <end position="300"/>
    </location>
</feature>
<evidence type="ECO:0000313" key="2">
    <source>
        <dbReference type="EMBL" id="SFR28125.1"/>
    </source>
</evidence>
<dbReference type="AlphaFoldDB" id="A0A1I6FDS4"/>
<dbReference type="Pfam" id="PF21836">
    <property type="entry name" value="DUF6895"/>
    <property type="match status" value="1"/>
</dbReference>
<proteinExistence type="predicted"/>